<keyword evidence="4 7" id="KW-0812">Transmembrane</keyword>
<keyword evidence="9" id="KW-0378">Hydrolase</keyword>
<reference evidence="9" key="1">
    <citation type="submission" date="2020-10" db="EMBL/GenBank/DDBJ databases">
        <authorList>
            <person name="Gilroy R."/>
        </authorList>
    </citation>
    <scope>NUCLEOTIDE SEQUENCE</scope>
    <source>
        <strain evidence="9">1370</strain>
    </source>
</reference>
<dbReference type="GO" id="GO:0005886">
    <property type="term" value="C:plasma membrane"/>
    <property type="evidence" value="ECO:0007669"/>
    <property type="project" value="UniProtKB-SubCell"/>
</dbReference>
<feature type="domain" description="Sulfatase N-terminal" evidence="8">
    <location>
        <begin position="299"/>
        <end position="611"/>
    </location>
</feature>
<evidence type="ECO:0000256" key="5">
    <source>
        <dbReference type="ARBA" id="ARBA00022989"/>
    </source>
</evidence>
<accession>A0A9D1T3X8</accession>
<protein>
    <submittedName>
        <fullName evidence="9">Sulfatase-like hydrolase/transferase</fullName>
    </submittedName>
</protein>
<evidence type="ECO:0000256" key="1">
    <source>
        <dbReference type="ARBA" id="ARBA00004651"/>
    </source>
</evidence>
<feature type="transmembrane region" description="Helical" evidence="7">
    <location>
        <begin position="185"/>
        <end position="204"/>
    </location>
</feature>
<sequence>MVELKKGWRLAASAAAFAVLVLISLLNLDSIVNNSSGAGSSVGADGGFALRPFLKYIFSLIAAAAVLFVRLRPKRWLHILASWIIFLSGPVLCFEMVRVLVGAQRYAWYIYLDNLVFYVVLQFAVFVLTQSVRISLTASFIISYILHAANQLVLLIRGTPLVPTDLLAIRTAMTVTTPGDWRLDINLLTGTCILFVLVAVSLGLENGYPRKWVRAAAVLPALAVLVMGCRYIINIDYLSYSTSTFDTESTNNLNGVALSFYINLRKSSFDPPEGYDPAAIEEFLLAYEDEVLADGEELPNIIVIMNESFSDLSYLGKLKTDQPYMEYYNELAKEYPNGRVLVSVLGGGTCNTEFEYLTGLSMMYTPNNCYTYMQHIKQEIPSLASYLDGYGYETVAMHPFYEVCWKRNTVYELMGFDDFISGEDMTDYKSRYTSADRWEKGFGDEVEYVRTLISDSYFYKQVIDKFENKAEDRIFIFGVTVQNHSGYEYDGEDFVTDVHIEDYEVSCPRAEQYLSLVKKSDEALRELIEYFEQVDEKTLIVFFGDHQPNVESWLIDYLAPQRKLIVNSFLTRYETPFLIWSNYELDESVKKNQGIISANYLALRTLECAGVPLSREWQMIKDAQEVATAMNTWGYFDKTVSWNERKDTYRDEILNIYNFYTYYTMTGGES</sequence>
<comment type="caution">
    <text evidence="9">The sequence shown here is derived from an EMBL/GenBank/DDBJ whole genome shotgun (WGS) entry which is preliminary data.</text>
</comment>
<comment type="subcellular location">
    <subcellularLocation>
        <location evidence="1">Cell membrane</location>
        <topology evidence="1">Multi-pass membrane protein</topology>
    </subcellularLocation>
</comment>
<keyword evidence="3" id="KW-1003">Cell membrane</keyword>
<dbReference type="SUPFAM" id="SSF53649">
    <property type="entry name" value="Alkaline phosphatase-like"/>
    <property type="match status" value="1"/>
</dbReference>
<dbReference type="InterPro" id="IPR050448">
    <property type="entry name" value="OpgB/LTA_synthase_biosynth"/>
</dbReference>
<dbReference type="Pfam" id="PF00884">
    <property type="entry name" value="Sulfatase"/>
    <property type="match status" value="1"/>
</dbReference>
<evidence type="ECO:0000313" key="9">
    <source>
        <dbReference type="EMBL" id="HIV10541.1"/>
    </source>
</evidence>
<organism evidence="9 10">
    <name type="scientific">Candidatus Faeciplasma avium</name>
    <dbReference type="NCBI Taxonomy" id="2840798"/>
    <lineage>
        <taxon>Bacteria</taxon>
        <taxon>Bacillati</taxon>
        <taxon>Bacillota</taxon>
        <taxon>Clostridia</taxon>
        <taxon>Eubacteriales</taxon>
        <taxon>Oscillospiraceae</taxon>
        <taxon>Oscillospiraceae incertae sedis</taxon>
        <taxon>Candidatus Faeciplasma</taxon>
    </lineage>
</organism>
<keyword evidence="5 7" id="KW-1133">Transmembrane helix</keyword>
<dbReference type="InterPro" id="IPR017850">
    <property type="entry name" value="Alkaline_phosphatase_core_sf"/>
</dbReference>
<feature type="transmembrane region" description="Helical" evidence="7">
    <location>
        <begin position="216"/>
        <end position="233"/>
    </location>
</feature>
<feature type="transmembrane region" description="Helical" evidence="7">
    <location>
        <begin position="53"/>
        <end position="69"/>
    </location>
</feature>
<name>A0A9D1T3X8_9FIRM</name>
<dbReference type="AlphaFoldDB" id="A0A9D1T3X8"/>
<feature type="transmembrane region" description="Helical" evidence="7">
    <location>
        <begin position="76"/>
        <end position="100"/>
    </location>
</feature>
<keyword evidence="6 7" id="KW-0472">Membrane</keyword>
<evidence type="ECO:0000313" key="10">
    <source>
        <dbReference type="Proteomes" id="UP000823960"/>
    </source>
</evidence>
<feature type="transmembrane region" description="Helical" evidence="7">
    <location>
        <begin position="136"/>
        <end position="156"/>
    </location>
</feature>
<dbReference type="PANTHER" id="PTHR47371">
    <property type="entry name" value="LIPOTEICHOIC ACID SYNTHASE"/>
    <property type="match status" value="1"/>
</dbReference>
<dbReference type="EMBL" id="DVOL01000033">
    <property type="protein sequence ID" value="HIV10541.1"/>
    <property type="molecule type" value="Genomic_DNA"/>
</dbReference>
<dbReference type="PANTHER" id="PTHR47371:SF3">
    <property type="entry name" value="PHOSPHOGLYCEROL TRANSFERASE I"/>
    <property type="match status" value="1"/>
</dbReference>
<reference evidence="9" key="2">
    <citation type="journal article" date="2021" name="PeerJ">
        <title>Extensive microbial diversity within the chicken gut microbiome revealed by metagenomics and culture.</title>
        <authorList>
            <person name="Gilroy R."/>
            <person name="Ravi A."/>
            <person name="Getino M."/>
            <person name="Pursley I."/>
            <person name="Horton D.L."/>
            <person name="Alikhan N.F."/>
            <person name="Baker D."/>
            <person name="Gharbi K."/>
            <person name="Hall N."/>
            <person name="Watson M."/>
            <person name="Adriaenssens E.M."/>
            <person name="Foster-Nyarko E."/>
            <person name="Jarju S."/>
            <person name="Secka A."/>
            <person name="Antonio M."/>
            <person name="Oren A."/>
            <person name="Chaudhuri R.R."/>
            <person name="La Ragione R."/>
            <person name="Hildebrand F."/>
            <person name="Pallen M.J."/>
        </authorList>
    </citation>
    <scope>NUCLEOTIDE SEQUENCE</scope>
    <source>
        <strain evidence="9">1370</strain>
    </source>
</reference>
<evidence type="ECO:0000256" key="6">
    <source>
        <dbReference type="ARBA" id="ARBA00023136"/>
    </source>
</evidence>
<evidence type="ECO:0000259" key="8">
    <source>
        <dbReference type="Pfam" id="PF00884"/>
    </source>
</evidence>
<proteinExistence type="predicted"/>
<evidence type="ECO:0000256" key="3">
    <source>
        <dbReference type="ARBA" id="ARBA00022475"/>
    </source>
</evidence>
<dbReference type="CDD" id="cd16015">
    <property type="entry name" value="LTA_synthase"/>
    <property type="match status" value="1"/>
</dbReference>
<dbReference type="GO" id="GO:0016787">
    <property type="term" value="F:hydrolase activity"/>
    <property type="evidence" value="ECO:0007669"/>
    <property type="project" value="UniProtKB-KW"/>
</dbReference>
<comment type="pathway">
    <text evidence="2">Cell wall biogenesis; lipoteichoic acid biosynthesis.</text>
</comment>
<evidence type="ECO:0000256" key="7">
    <source>
        <dbReference type="SAM" id="Phobius"/>
    </source>
</evidence>
<feature type="transmembrane region" description="Helical" evidence="7">
    <location>
        <begin position="106"/>
        <end position="129"/>
    </location>
</feature>
<evidence type="ECO:0000256" key="4">
    <source>
        <dbReference type="ARBA" id="ARBA00022692"/>
    </source>
</evidence>
<dbReference type="Proteomes" id="UP000823960">
    <property type="component" value="Unassembled WGS sequence"/>
</dbReference>
<dbReference type="InterPro" id="IPR000917">
    <property type="entry name" value="Sulfatase_N"/>
</dbReference>
<dbReference type="Gene3D" id="3.40.720.10">
    <property type="entry name" value="Alkaline Phosphatase, subunit A"/>
    <property type="match status" value="1"/>
</dbReference>
<gene>
    <name evidence="9" type="ORF">IAD28_02460</name>
</gene>
<evidence type="ECO:0000256" key="2">
    <source>
        <dbReference type="ARBA" id="ARBA00004936"/>
    </source>
</evidence>